<dbReference type="PRINTS" id="PR00080">
    <property type="entry name" value="SDRFAMILY"/>
</dbReference>
<gene>
    <name evidence="2" type="primary">fabG_1</name>
    <name evidence="2" type="ORF">GCM10009681_06060</name>
</gene>
<dbReference type="InterPro" id="IPR020904">
    <property type="entry name" value="Sc_DH/Rdtase_CS"/>
</dbReference>
<dbReference type="EMBL" id="BAAALS010000002">
    <property type="protein sequence ID" value="GAA1738151.1"/>
    <property type="molecule type" value="Genomic_DNA"/>
</dbReference>
<dbReference type="InterPro" id="IPR002347">
    <property type="entry name" value="SDR_fam"/>
</dbReference>
<evidence type="ECO:0000256" key="1">
    <source>
        <dbReference type="ARBA" id="ARBA00006484"/>
    </source>
</evidence>
<reference evidence="2 3" key="1">
    <citation type="journal article" date="2019" name="Int. J. Syst. Evol. Microbiol.">
        <title>The Global Catalogue of Microorganisms (GCM) 10K type strain sequencing project: providing services to taxonomists for standard genome sequencing and annotation.</title>
        <authorList>
            <consortium name="The Broad Institute Genomics Platform"/>
            <consortium name="The Broad Institute Genome Sequencing Center for Infectious Disease"/>
            <person name="Wu L."/>
            <person name="Ma J."/>
        </authorList>
    </citation>
    <scope>NUCLEOTIDE SEQUENCE [LARGE SCALE GENOMIC DNA]</scope>
    <source>
        <strain evidence="2 3">JCM 13249</strain>
    </source>
</reference>
<dbReference type="RefSeq" id="WP_344076501.1">
    <property type="nucleotide sequence ID" value="NZ_BAAALS010000002.1"/>
</dbReference>
<dbReference type="InterPro" id="IPR036291">
    <property type="entry name" value="NAD(P)-bd_dom_sf"/>
</dbReference>
<dbReference type="SUPFAM" id="SSF51735">
    <property type="entry name" value="NAD(P)-binding Rossmann-fold domains"/>
    <property type="match status" value="1"/>
</dbReference>
<evidence type="ECO:0000313" key="3">
    <source>
        <dbReference type="Proteomes" id="UP001500655"/>
    </source>
</evidence>
<comment type="caution">
    <text evidence="2">The sequence shown here is derived from an EMBL/GenBank/DDBJ whole genome shotgun (WGS) entry which is preliminary data.</text>
</comment>
<dbReference type="PANTHER" id="PTHR42879:SF2">
    <property type="entry name" value="3-OXOACYL-[ACYL-CARRIER-PROTEIN] REDUCTASE FABG"/>
    <property type="match status" value="1"/>
</dbReference>
<dbReference type="PANTHER" id="PTHR42879">
    <property type="entry name" value="3-OXOACYL-(ACYL-CARRIER-PROTEIN) REDUCTASE"/>
    <property type="match status" value="1"/>
</dbReference>
<comment type="similarity">
    <text evidence="1">Belongs to the short-chain dehydrogenases/reductases (SDR) family.</text>
</comment>
<dbReference type="Gene3D" id="3.40.50.720">
    <property type="entry name" value="NAD(P)-binding Rossmann-like Domain"/>
    <property type="match status" value="1"/>
</dbReference>
<keyword evidence="3" id="KW-1185">Reference proteome</keyword>
<evidence type="ECO:0000313" key="2">
    <source>
        <dbReference type="EMBL" id="GAA1738151.1"/>
    </source>
</evidence>
<protein>
    <submittedName>
        <fullName evidence="2">3-oxoacyl-[acyl-carrier-protein] reductase</fullName>
    </submittedName>
</protein>
<dbReference type="PROSITE" id="PS00061">
    <property type="entry name" value="ADH_SHORT"/>
    <property type="match status" value="1"/>
</dbReference>
<accession>A0ABN2JT32</accession>
<dbReference type="PRINTS" id="PR00081">
    <property type="entry name" value="GDHRDH"/>
</dbReference>
<dbReference type="Pfam" id="PF13561">
    <property type="entry name" value="adh_short_C2"/>
    <property type="match status" value="1"/>
</dbReference>
<dbReference type="CDD" id="cd05233">
    <property type="entry name" value="SDR_c"/>
    <property type="match status" value="1"/>
</dbReference>
<organism evidence="2 3">
    <name type="scientific">Luedemannella helvata</name>
    <dbReference type="NCBI Taxonomy" id="349315"/>
    <lineage>
        <taxon>Bacteria</taxon>
        <taxon>Bacillati</taxon>
        <taxon>Actinomycetota</taxon>
        <taxon>Actinomycetes</taxon>
        <taxon>Micromonosporales</taxon>
        <taxon>Micromonosporaceae</taxon>
        <taxon>Luedemannella</taxon>
    </lineage>
</organism>
<dbReference type="Proteomes" id="UP001500655">
    <property type="component" value="Unassembled WGS sequence"/>
</dbReference>
<sequence length="258" mass="26115">MNSSGVPFGPLAVLVTGAASGIGLACALRLAAAGHGVALVDRDVDRLAEAARVCSANGGEGVRVSTHAADLTDPAAASAAVESALAVHSGLYGVVNAAGAVRGGSAADTTDADWRWNLDTNASSTFYVCRAVLPHLVASARGAIVNIASLTALRPMADRAGYAAAKGAVIAFTRQLAYEYGPHGITANTVCPGAVRTPLLAARFEREPDVERDLAARIPLRRMGEPDELAALVALLVTGGCAYLTGQTITVDGGLSLV</sequence>
<name>A0ABN2JT32_9ACTN</name>
<dbReference type="InterPro" id="IPR050259">
    <property type="entry name" value="SDR"/>
</dbReference>
<proteinExistence type="inferred from homology"/>